<reference evidence="1 2" key="1">
    <citation type="submission" date="2018-06" db="EMBL/GenBank/DDBJ databases">
        <title>Comparative genomics reveals the genomic features of Rhizophagus irregularis, R. cerebriforme, R. diaphanum and Gigaspora rosea, and their symbiotic lifestyle signature.</title>
        <authorList>
            <person name="Morin E."/>
            <person name="San Clemente H."/>
            <person name="Chen E.C.H."/>
            <person name="De La Providencia I."/>
            <person name="Hainaut M."/>
            <person name="Kuo A."/>
            <person name="Kohler A."/>
            <person name="Murat C."/>
            <person name="Tang N."/>
            <person name="Roy S."/>
            <person name="Loubradou J."/>
            <person name="Henrissat B."/>
            <person name="Grigoriev I.V."/>
            <person name="Corradi N."/>
            <person name="Roux C."/>
            <person name="Martin F.M."/>
        </authorList>
    </citation>
    <scope>NUCLEOTIDE SEQUENCE [LARGE SCALE GENOMIC DNA]</scope>
    <source>
        <strain evidence="1 2">DAOM 227022</strain>
    </source>
</reference>
<dbReference type="OrthoDB" id="2434286at2759"/>
<evidence type="ECO:0000313" key="2">
    <source>
        <dbReference type="Proteomes" id="UP000265703"/>
    </source>
</evidence>
<sequence>MSKLPSLSDLVDEIKNDHKFHEFHEPTDKWIFDQENKKYFSNTFGITNIHPLFVGCYGMVVLSLDDRGILFSWCEMTHEMYILGINKMEDDLANFLHYPKKRCVIIEDTGELNLDVIHASEELAMVKPLII</sequence>
<accession>A0A397T1N6</accession>
<protein>
    <submittedName>
        <fullName evidence="1">Uncharacterized protein</fullName>
    </submittedName>
</protein>
<gene>
    <name evidence="1" type="ORF">C1645_736413</name>
</gene>
<dbReference type="Proteomes" id="UP000265703">
    <property type="component" value="Unassembled WGS sequence"/>
</dbReference>
<organism evidence="1 2">
    <name type="scientific">Glomus cerebriforme</name>
    <dbReference type="NCBI Taxonomy" id="658196"/>
    <lineage>
        <taxon>Eukaryota</taxon>
        <taxon>Fungi</taxon>
        <taxon>Fungi incertae sedis</taxon>
        <taxon>Mucoromycota</taxon>
        <taxon>Glomeromycotina</taxon>
        <taxon>Glomeromycetes</taxon>
        <taxon>Glomerales</taxon>
        <taxon>Glomeraceae</taxon>
        <taxon>Glomus</taxon>
    </lineage>
</organism>
<evidence type="ECO:0000313" key="1">
    <source>
        <dbReference type="EMBL" id="RIA92380.1"/>
    </source>
</evidence>
<dbReference type="EMBL" id="QKYT01000128">
    <property type="protein sequence ID" value="RIA92380.1"/>
    <property type="molecule type" value="Genomic_DNA"/>
</dbReference>
<keyword evidence="2" id="KW-1185">Reference proteome</keyword>
<name>A0A397T1N6_9GLOM</name>
<dbReference type="STRING" id="658196.A0A397T1N6"/>
<dbReference type="AlphaFoldDB" id="A0A397T1N6"/>
<proteinExistence type="predicted"/>
<comment type="caution">
    <text evidence="1">The sequence shown here is derived from an EMBL/GenBank/DDBJ whole genome shotgun (WGS) entry which is preliminary data.</text>
</comment>